<dbReference type="Proteomes" id="UP000515908">
    <property type="component" value="Chromosome 02"/>
</dbReference>
<proteinExistence type="predicted"/>
<sequence>MSFRLKNANGRQLVGPLVEVSIRDLDELDNPNVIISLMHSIHVCGTHAPNSVWGSLFHRLVKLNDTRTSLSSTGGLEHKGESEKAEKPLSKRALKRKQGEQVGHVFSGLTTREIFRTVDVLRQERWNGGGLPMQTLIDAALKNIAFELDALKADEDTADLSYRGVLDRLSLVADLKWRELLSLLLVAGDVDIPFDSTTDKIVDRLLLPMVKHLHGADLLELLRVIRRLKCNAPNLITILSQKLRYEGPHAQYALPLTLSVVKTLVKSNTLIAQVEAEPILHYYFAICQLYHNKVRVKGLLEMAEMTYAISRHSTLPSEIYQKCQSVTELLCTQMELLLQLEVVDAEAASKLLEYTIVLNMRDEKKFPCTANLLTCRNVALERSAKQEEETEEGNTSETRFPRVPRAAVDVCNELAYVNERIVIVRADMVEDERIRFYHTVSNAGLFSLFLGLKLFQHGYLHDTERNLPLEAELNALLQHMSAYAPSPSSVPRLYTMQNFPNTIPSWAEQTLWRIVQHKLKDFRISSSSSDEDVLRCFGDLKCDERKVEQFFHNMMTGPILFIKSRKELWDFNAELARRFGDAKSVETANTRSKTSLY</sequence>
<feature type="region of interest" description="Disordered" evidence="1">
    <location>
        <begin position="70"/>
        <end position="96"/>
    </location>
</feature>
<evidence type="ECO:0000313" key="3">
    <source>
        <dbReference type="Proteomes" id="UP000515908"/>
    </source>
</evidence>
<gene>
    <name evidence="2" type="ORF">ADEAN_000144500</name>
</gene>
<dbReference type="VEuPathDB" id="TriTrypDB:ADEAN_000144500"/>
<feature type="compositionally biased region" description="Basic and acidic residues" evidence="1">
    <location>
        <begin position="76"/>
        <end position="89"/>
    </location>
</feature>
<protein>
    <submittedName>
        <fullName evidence="2">Uncharacterized protein</fullName>
    </submittedName>
</protein>
<reference evidence="2 3" key="1">
    <citation type="submission" date="2020-08" db="EMBL/GenBank/DDBJ databases">
        <authorList>
            <person name="Newling K."/>
            <person name="Davey J."/>
            <person name="Forrester S."/>
        </authorList>
    </citation>
    <scope>NUCLEOTIDE SEQUENCE [LARGE SCALE GENOMIC DNA]</scope>
    <source>
        <strain evidence="3">Crithidia deanei Carvalho (ATCC PRA-265)</strain>
    </source>
</reference>
<accession>A0A7G2C485</accession>
<evidence type="ECO:0000313" key="2">
    <source>
        <dbReference type="EMBL" id="CAD2214001.1"/>
    </source>
</evidence>
<dbReference type="EMBL" id="LR877146">
    <property type="protein sequence ID" value="CAD2214001.1"/>
    <property type="molecule type" value="Genomic_DNA"/>
</dbReference>
<keyword evidence="3" id="KW-1185">Reference proteome</keyword>
<evidence type="ECO:0000256" key="1">
    <source>
        <dbReference type="SAM" id="MobiDB-lite"/>
    </source>
</evidence>
<organism evidence="2 3">
    <name type="scientific">Angomonas deanei</name>
    <dbReference type="NCBI Taxonomy" id="59799"/>
    <lineage>
        <taxon>Eukaryota</taxon>
        <taxon>Discoba</taxon>
        <taxon>Euglenozoa</taxon>
        <taxon>Kinetoplastea</taxon>
        <taxon>Metakinetoplastina</taxon>
        <taxon>Trypanosomatida</taxon>
        <taxon>Trypanosomatidae</taxon>
        <taxon>Strigomonadinae</taxon>
        <taxon>Angomonas</taxon>
    </lineage>
</organism>
<dbReference type="AlphaFoldDB" id="A0A7G2C485"/>
<name>A0A7G2C485_9TRYP</name>